<gene>
    <name evidence="6" type="ORF">MKZ38_007374</name>
</gene>
<keyword evidence="5" id="KW-0732">Signal</keyword>
<keyword evidence="4" id="KW-0812">Transmembrane</keyword>
<dbReference type="Proteomes" id="UP001201980">
    <property type="component" value="Unassembled WGS sequence"/>
</dbReference>
<evidence type="ECO:0000256" key="3">
    <source>
        <dbReference type="SAM" id="MobiDB-lite"/>
    </source>
</evidence>
<dbReference type="EMBL" id="JAKWBI020000470">
    <property type="protein sequence ID" value="KAJ2894649.1"/>
    <property type="molecule type" value="Genomic_DNA"/>
</dbReference>
<keyword evidence="7" id="KW-1185">Reference proteome</keyword>
<feature type="signal peptide" evidence="5">
    <location>
        <begin position="1"/>
        <end position="28"/>
    </location>
</feature>
<keyword evidence="1" id="KW-0677">Repeat</keyword>
<keyword evidence="4" id="KW-0472">Membrane</keyword>
<dbReference type="GO" id="GO:0019760">
    <property type="term" value="P:glucosinolate metabolic process"/>
    <property type="evidence" value="ECO:0007669"/>
    <property type="project" value="UniProtKB-ARBA"/>
</dbReference>
<proteinExistence type="predicted"/>
<accession>A0AAD5WP62</accession>
<evidence type="ECO:0000256" key="5">
    <source>
        <dbReference type="SAM" id="SignalP"/>
    </source>
</evidence>
<evidence type="ECO:0008006" key="8">
    <source>
        <dbReference type="Google" id="ProtNLM"/>
    </source>
</evidence>
<feature type="transmembrane region" description="Helical" evidence="4">
    <location>
        <begin position="472"/>
        <end position="495"/>
    </location>
</feature>
<feature type="region of interest" description="Disordered" evidence="3">
    <location>
        <begin position="442"/>
        <end position="466"/>
    </location>
</feature>
<evidence type="ECO:0000313" key="6">
    <source>
        <dbReference type="EMBL" id="KAJ2894649.1"/>
    </source>
</evidence>
<dbReference type="PANTHER" id="PTHR47435">
    <property type="entry name" value="KELCH REPEAT PROTEIN (AFU_ORTHOLOGUE AFUA_5G12780)"/>
    <property type="match status" value="1"/>
</dbReference>
<keyword evidence="4" id="KW-1133">Transmembrane helix</keyword>
<dbReference type="Gene3D" id="2.120.10.80">
    <property type="entry name" value="Kelch-type beta propeller"/>
    <property type="match status" value="2"/>
</dbReference>
<evidence type="ECO:0000313" key="7">
    <source>
        <dbReference type="Proteomes" id="UP001201980"/>
    </source>
</evidence>
<protein>
    <recommendedName>
        <fullName evidence="8">Kelch repeat-containing protein</fullName>
    </recommendedName>
</protein>
<name>A0AAD5WP62_9PEZI</name>
<dbReference type="Pfam" id="PF24681">
    <property type="entry name" value="Kelch_KLHDC2_KLHL20_DRC7"/>
    <property type="match status" value="1"/>
</dbReference>
<comment type="caution">
    <text evidence="6">The sequence shown here is derived from an EMBL/GenBank/DDBJ whole genome shotgun (WGS) entry which is preliminary data.</text>
</comment>
<feature type="chain" id="PRO_5042276154" description="Kelch repeat-containing protein" evidence="5">
    <location>
        <begin position="29"/>
        <end position="645"/>
    </location>
</feature>
<evidence type="ECO:0000256" key="2">
    <source>
        <dbReference type="ARBA" id="ARBA00023004"/>
    </source>
</evidence>
<reference evidence="6" key="1">
    <citation type="submission" date="2022-07" db="EMBL/GenBank/DDBJ databases">
        <title>Draft genome sequence of Zalerion maritima ATCC 34329, a (micro)plastics degrading marine fungus.</title>
        <authorList>
            <person name="Paco A."/>
            <person name="Goncalves M.F.M."/>
            <person name="Rocha-Santos T.A.P."/>
            <person name="Alves A."/>
        </authorList>
    </citation>
    <scope>NUCLEOTIDE SEQUENCE</scope>
    <source>
        <strain evidence="6">ATCC 34329</strain>
    </source>
</reference>
<dbReference type="InterPro" id="IPR015915">
    <property type="entry name" value="Kelch-typ_b-propeller"/>
</dbReference>
<dbReference type="PANTHER" id="PTHR47435:SF4">
    <property type="entry name" value="KELCH REPEAT PROTEIN (AFU_ORTHOLOGUE AFUA_5G12780)"/>
    <property type="match status" value="1"/>
</dbReference>
<dbReference type="SUPFAM" id="SSF117281">
    <property type="entry name" value="Kelch motif"/>
    <property type="match status" value="1"/>
</dbReference>
<feature type="compositionally biased region" description="Gly residues" evidence="3">
    <location>
        <begin position="546"/>
        <end position="555"/>
    </location>
</feature>
<sequence>MASHTGTAASLWLSALVALGAFFQPSIQQHDPVTDFCRRFGHQTAVVDDRLYVDGGLVNYKPMSSDPGNYTNTWFAWHDLKTVHEGMPKINVDLNKNASIPSVHGGALWADDVNYRLFLFGGEFADTAPTTFNILSYDIWYDQWDNFGPPSGGIKRASYGASTNVAERGEGYYYGGYLSNASVPAWGDNRLATTGLIRYDMDSNSWTNITGPDGIGRAEGVMTFIPASDSGMLIYFGGIRDVNGTIEPQPMEEILIFDVVSTKWHIQNATGTIPEYRRKFCAGAVWPDDKSSYNIYLNSGEGFEGPGYDDVYILTIPTFTWIKTYPLNTNGTGLYPSHSLTCNVVNEAQMLTIGGSFPLDYTCDYEGNWGVHNIDLGNVIPDNFEKVWAGFDTDLEGYSVPEFVYDVVGGSKDGGATKTEPGNGWGNPDLGSLMSLKAEFETRTRKADGRTPPATATATTKPESDSKLSKGAIIGIAVGGGVALLAIIAGIWIFCRRKSKKKAAAPPVEMSSTPLTPRAPISPYHDPSMAGTNPQQYMHPGYQHSGSGGVAGGYSPGQHRPSNWSWSTSPANSPVPVPTSSTSPQPPRSEMDGNTYRPVELDGASPGFIMQDARGVWIDEQGRPVGQDGMYPGGHGPGYNQMSGK</sequence>
<dbReference type="AlphaFoldDB" id="A0AAD5WP62"/>
<evidence type="ECO:0000256" key="4">
    <source>
        <dbReference type="SAM" id="Phobius"/>
    </source>
</evidence>
<feature type="region of interest" description="Disordered" evidence="3">
    <location>
        <begin position="503"/>
        <end position="596"/>
    </location>
</feature>
<organism evidence="6 7">
    <name type="scientific">Zalerion maritima</name>
    <dbReference type="NCBI Taxonomy" id="339359"/>
    <lineage>
        <taxon>Eukaryota</taxon>
        <taxon>Fungi</taxon>
        <taxon>Dikarya</taxon>
        <taxon>Ascomycota</taxon>
        <taxon>Pezizomycotina</taxon>
        <taxon>Sordariomycetes</taxon>
        <taxon>Lulworthiomycetidae</taxon>
        <taxon>Lulworthiales</taxon>
        <taxon>Lulworthiaceae</taxon>
        <taxon>Zalerion</taxon>
    </lineage>
</organism>
<feature type="region of interest" description="Disordered" evidence="3">
    <location>
        <begin position="622"/>
        <end position="645"/>
    </location>
</feature>
<keyword evidence="2" id="KW-0408">Iron</keyword>
<feature type="compositionally biased region" description="Low complexity" evidence="3">
    <location>
        <begin position="451"/>
        <end position="461"/>
    </location>
</feature>
<feature type="compositionally biased region" description="Low complexity" evidence="3">
    <location>
        <begin position="567"/>
        <end position="583"/>
    </location>
</feature>
<dbReference type="CDD" id="cd12087">
    <property type="entry name" value="TM_EGFR-like"/>
    <property type="match status" value="1"/>
</dbReference>
<evidence type="ECO:0000256" key="1">
    <source>
        <dbReference type="ARBA" id="ARBA00022737"/>
    </source>
</evidence>